<accession>A0A182XQD6</accession>
<evidence type="ECO:0000313" key="1">
    <source>
        <dbReference type="EnsemblMetazoa" id="AQUA014080-PA"/>
    </source>
</evidence>
<protein>
    <submittedName>
        <fullName evidence="1">Uncharacterized protein</fullName>
    </submittedName>
</protein>
<name>A0A182XQD6_ANOQN</name>
<sequence length="681" mass="70111">MQLSSSEPVSMNSMSSSARFRMMPSSVASGAVPASGSTAPLAFAPPSRLAGSRRCFGFWLRRTVAPLPAPSPNSRSTKFSETASSAAQSDSSVSVRLFCVVTSVSSGESESGSCVAAAATATSGGSISPAIGVCSASVSLSGGRGSPRLRWVGFDGTALRCASSTNGRFLSVSSLCSCSESNRKPPVRCETNGCSGALSTTVLMLSWFISACSSWAAICVSGGSRSISFRSSGSPMYRPSMIIRLSICISSPVASRTSSRGTNRSSPCCVSGLVVESSMKCGMSSTLDVLLLELLLELLELLMPLLFEPDSEMLSDSISSCLVQGTSSGTCSVVSWHPSSCSLSSSTALCCSFGACCSAEPPFAVCSILLSLLSFRALPAAASGTAVELVGRSGTTAPATFEGAMLKSSVVSTSDRSQLGESVVRSMYACFSAPMYLRSGPATGSWVAPEDATSRWVGDAVVAFPFSGVTMSMISITSTSSSSPFLAAWSRWPLLSLSFAGDPFWDGDVTVGGCSGGSSLGGRAGKHSLDLISFSLFSTSVVLIVSTSEERLLAAPATTLPTTFGCPLPDRLPSYTFSFSVSLADSVGPGATGAAGTGAAGALAFRNGCSVGLTCTAAGLSSFWHSVMFEWNVLNLESSAEAEPDLRMPSPVVPSPSRYFFFSSRLFLDAMPSVLAVLLRT</sequence>
<dbReference type="Proteomes" id="UP000076407">
    <property type="component" value="Unassembled WGS sequence"/>
</dbReference>
<evidence type="ECO:0000313" key="2">
    <source>
        <dbReference type="Proteomes" id="UP000076407"/>
    </source>
</evidence>
<dbReference type="AlphaFoldDB" id="A0A182XQD6"/>
<keyword evidence="2" id="KW-1185">Reference proteome</keyword>
<dbReference type="EnsemblMetazoa" id="AQUA014080-RA">
    <property type="protein sequence ID" value="AQUA014080-PA"/>
    <property type="gene ID" value="AQUA014080"/>
</dbReference>
<dbReference type="VEuPathDB" id="VectorBase:AQUA014080"/>
<organism evidence="1 2">
    <name type="scientific">Anopheles quadriannulatus</name>
    <name type="common">Mosquito</name>
    <dbReference type="NCBI Taxonomy" id="34691"/>
    <lineage>
        <taxon>Eukaryota</taxon>
        <taxon>Metazoa</taxon>
        <taxon>Ecdysozoa</taxon>
        <taxon>Arthropoda</taxon>
        <taxon>Hexapoda</taxon>
        <taxon>Insecta</taxon>
        <taxon>Pterygota</taxon>
        <taxon>Neoptera</taxon>
        <taxon>Endopterygota</taxon>
        <taxon>Diptera</taxon>
        <taxon>Nematocera</taxon>
        <taxon>Culicoidea</taxon>
        <taxon>Culicidae</taxon>
        <taxon>Anophelinae</taxon>
        <taxon>Anopheles</taxon>
    </lineage>
</organism>
<proteinExistence type="predicted"/>
<reference evidence="1" key="1">
    <citation type="submission" date="2020-05" db="UniProtKB">
        <authorList>
            <consortium name="EnsemblMetazoa"/>
        </authorList>
    </citation>
    <scope>IDENTIFICATION</scope>
    <source>
        <strain evidence="1">SANGQUA</strain>
    </source>
</reference>